<sequence>MCFIKRDNDETTDYNGELFNNDINDRLLEDVQNKAALENSPQYGKRYFDRLSSGFIRKKRSTAQGIRRLLLIVYTINTLTFRRMKIKLNPWNIQGVM</sequence>
<organism evidence="1 2">
    <name type="scientific">Dreissena polymorpha</name>
    <name type="common">Zebra mussel</name>
    <name type="synonym">Mytilus polymorpha</name>
    <dbReference type="NCBI Taxonomy" id="45954"/>
    <lineage>
        <taxon>Eukaryota</taxon>
        <taxon>Metazoa</taxon>
        <taxon>Spiralia</taxon>
        <taxon>Lophotrochozoa</taxon>
        <taxon>Mollusca</taxon>
        <taxon>Bivalvia</taxon>
        <taxon>Autobranchia</taxon>
        <taxon>Heteroconchia</taxon>
        <taxon>Euheterodonta</taxon>
        <taxon>Imparidentia</taxon>
        <taxon>Neoheterodontei</taxon>
        <taxon>Myida</taxon>
        <taxon>Dreissenoidea</taxon>
        <taxon>Dreissenidae</taxon>
        <taxon>Dreissena</taxon>
    </lineage>
</organism>
<gene>
    <name evidence="1" type="ORF">DPMN_135313</name>
</gene>
<reference evidence="1" key="2">
    <citation type="submission" date="2020-11" db="EMBL/GenBank/DDBJ databases">
        <authorList>
            <person name="McCartney M.A."/>
            <person name="Auch B."/>
            <person name="Kono T."/>
            <person name="Mallez S."/>
            <person name="Becker A."/>
            <person name="Gohl D.M."/>
            <person name="Silverstein K.A.T."/>
            <person name="Koren S."/>
            <person name="Bechman K.B."/>
            <person name="Herman A."/>
            <person name="Abrahante J.E."/>
            <person name="Garbe J."/>
        </authorList>
    </citation>
    <scope>NUCLEOTIDE SEQUENCE</scope>
    <source>
        <strain evidence="1">Duluth1</strain>
        <tissue evidence="1">Whole animal</tissue>
    </source>
</reference>
<dbReference type="Proteomes" id="UP000828390">
    <property type="component" value="Unassembled WGS sequence"/>
</dbReference>
<dbReference type="AlphaFoldDB" id="A0A9D4FYT2"/>
<protein>
    <submittedName>
        <fullName evidence="1">Uncharacterized protein</fullName>
    </submittedName>
</protein>
<evidence type="ECO:0000313" key="2">
    <source>
        <dbReference type="Proteomes" id="UP000828390"/>
    </source>
</evidence>
<accession>A0A9D4FYT2</accession>
<name>A0A9D4FYT2_DREPO</name>
<keyword evidence="2" id="KW-1185">Reference proteome</keyword>
<dbReference type="EMBL" id="JAIWYP010000006">
    <property type="protein sequence ID" value="KAH3806982.1"/>
    <property type="molecule type" value="Genomic_DNA"/>
</dbReference>
<proteinExistence type="predicted"/>
<reference evidence="1" key="1">
    <citation type="journal article" date="2019" name="bioRxiv">
        <title>The Genome of the Zebra Mussel, Dreissena polymorpha: A Resource for Invasive Species Research.</title>
        <authorList>
            <person name="McCartney M.A."/>
            <person name="Auch B."/>
            <person name="Kono T."/>
            <person name="Mallez S."/>
            <person name="Zhang Y."/>
            <person name="Obille A."/>
            <person name="Becker A."/>
            <person name="Abrahante J.E."/>
            <person name="Garbe J."/>
            <person name="Badalamenti J.P."/>
            <person name="Herman A."/>
            <person name="Mangelson H."/>
            <person name="Liachko I."/>
            <person name="Sullivan S."/>
            <person name="Sone E.D."/>
            <person name="Koren S."/>
            <person name="Silverstein K.A.T."/>
            <person name="Beckman K.B."/>
            <person name="Gohl D.M."/>
        </authorList>
    </citation>
    <scope>NUCLEOTIDE SEQUENCE</scope>
    <source>
        <strain evidence="1">Duluth1</strain>
        <tissue evidence="1">Whole animal</tissue>
    </source>
</reference>
<evidence type="ECO:0000313" key="1">
    <source>
        <dbReference type="EMBL" id="KAH3806982.1"/>
    </source>
</evidence>
<comment type="caution">
    <text evidence="1">The sequence shown here is derived from an EMBL/GenBank/DDBJ whole genome shotgun (WGS) entry which is preliminary data.</text>
</comment>